<evidence type="ECO:0000313" key="4">
    <source>
        <dbReference type="EMBL" id="GAT97618.1"/>
    </source>
</evidence>
<dbReference type="OMA" id="ICAIDAN"/>
<dbReference type="PROSITE" id="PS50297">
    <property type="entry name" value="ANK_REP_REGION"/>
    <property type="match status" value="1"/>
</dbReference>
<evidence type="ECO:0000256" key="2">
    <source>
        <dbReference type="ARBA" id="ARBA00023043"/>
    </source>
</evidence>
<dbReference type="VEuPathDB" id="AmoebaDB:EHI5A_091910"/>
<dbReference type="Proteomes" id="UP000078387">
    <property type="component" value="Unassembled WGS sequence"/>
</dbReference>
<name>A0A5K1VTF7_ENTHI</name>
<dbReference type="VEuPathDB" id="AmoebaDB:EHI7A_061350"/>
<dbReference type="AlphaFoldDB" id="A0A5K1VTF7"/>
<evidence type="ECO:0000256" key="1">
    <source>
        <dbReference type="ARBA" id="ARBA00022737"/>
    </source>
</evidence>
<dbReference type="SMART" id="SM00248">
    <property type="entry name" value="ANK"/>
    <property type="match status" value="3"/>
</dbReference>
<dbReference type="VEuPathDB" id="AmoebaDB:EHI8A_058540"/>
<dbReference type="SUPFAM" id="SSF48403">
    <property type="entry name" value="Ankyrin repeat"/>
    <property type="match status" value="1"/>
</dbReference>
<dbReference type="PANTHER" id="PTHR24198:SF165">
    <property type="entry name" value="ANKYRIN REPEAT-CONTAINING PROTEIN-RELATED"/>
    <property type="match status" value="1"/>
</dbReference>
<dbReference type="VEuPathDB" id="AmoebaDB:EHI_020220"/>
<dbReference type="EMBL" id="BDEQ01000001">
    <property type="protein sequence ID" value="GAT97618.1"/>
    <property type="molecule type" value="Genomic_DNA"/>
</dbReference>
<dbReference type="PANTHER" id="PTHR24198">
    <property type="entry name" value="ANKYRIN REPEAT AND PROTEIN KINASE DOMAIN-CONTAINING PROTEIN"/>
    <property type="match status" value="1"/>
</dbReference>
<gene>
    <name evidence="4" type="ORF">CL6EHI_020220</name>
</gene>
<keyword evidence="2 3" id="KW-0040">ANK repeat</keyword>
<dbReference type="Pfam" id="PF12796">
    <property type="entry name" value="Ank_2"/>
    <property type="match status" value="1"/>
</dbReference>
<keyword evidence="1" id="KW-0677">Repeat</keyword>
<protein>
    <submittedName>
        <fullName evidence="4">Ankyrin repeat protein putative</fullName>
    </submittedName>
</protein>
<evidence type="ECO:0000256" key="3">
    <source>
        <dbReference type="PROSITE-ProRule" id="PRU00023"/>
    </source>
</evidence>
<proteinExistence type="predicted"/>
<dbReference type="Gene3D" id="1.25.40.20">
    <property type="entry name" value="Ankyrin repeat-containing domain"/>
    <property type="match status" value="1"/>
</dbReference>
<evidence type="ECO:0000313" key="5">
    <source>
        <dbReference type="Proteomes" id="UP000078387"/>
    </source>
</evidence>
<dbReference type="InterPro" id="IPR036770">
    <property type="entry name" value="Ankyrin_rpt-contain_sf"/>
</dbReference>
<dbReference type="PROSITE" id="PS50088">
    <property type="entry name" value="ANK_REPEAT"/>
    <property type="match status" value="1"/>
</dbReference>
<reference evidence="4 5" key="1">
    <citation type="submission" date="2016-05" db="EMBL/GenBank/DDBJ databases">
        <title>First whole genome sequencing of Entamoeba histolytica HM1:IMSS-clone-6.</title>
        <authorList>
            <person name="Mukherjee Avik.K."/>
            <person name="Izumyama S."/>
            <person name="Nakada-Tsukui K."/>
            <person name="Nozaki T."/>
        </authorList>
    </citation>
    <scope>NUCLEOTIDE SEQUENCE [LARGE SCALE GENOMIC DNA]</scope>
    <source>
        <strain evidence="4 5">HM1:IMSS clone 6</strain>
    </source>
</reference>
<sequence>MTSINSNSKCIGVIKQNEIEKEGNEYTHKFSVSKKEVDDIGGEELNEFEKKLTKEPFLNMFIKRTVEQGDDLLFNDLVSSNHRAILEYFDITTGDTLLHIASKNCHVNILKQIVGLINSYSPTIYTVKQNMLGFTPLMYSIENNHLECTLFLLTCGINNLIAAQTRIENKTALHFLTTCKFSKTYKQMIFNLMHLSLEQINVKTIYGETALDIAMYNENNSLLIKSLLQRGANPTGKYIGNIKYIDNNDFIQEHLMYRFEINQNHEDIKEVMIKSYKKYGQDDINIILLKLKAFINGLNKMSLISDWKKLCLIKDELDYSNIFGDKIFETDEKHNFLNKYLVELELDDFKNHLVILAHAKKLGGQLKEKTEPTNISDENLLLKLFEIKQECIERLERINNKDDTITKIIYKLNEIVF</sequence>
<feature type="repeat" description="ANK" evidence="3">
    <location>
        <begin position="206"/>
        <end position="233"/>
    </location>
</feature>
<dbReference type="InterPro" id="IPR002110">
    <property type="entry name" value="Ankyrin_rpt"/>
</dbReference>
<organism evidence="4 5">
    <name type="scientific">Entamoeba histolytica</name>
    <dbReference type="NCBI Taxonomy" id="5759"/>
    <lineage>
        <taxon>Eukaryota</taxon>
        <taxon>Amoebozoa</taxon>
        <taxon>Evosea</taxon>
        <taxon>Archamoebae</taxon>
        <taxon>Mastigamoebida</taxon>
        <taxon>Entamoebidae</taxon>
        <taxon>Entamoeba</taxon>
    </lineage>
</organism>
<comment type="caution">
    <text evidence="4">The sequence shown here is derived from an EMBL/GenBank/DDBJ whole genome shotgun (WGS) entry which is preliminary data.</text>
</comment>
<dbReference type="VEuPathDB" id="AmoebaDB:KM1_137130"/>
<accession>A0A5K1VTF7</accession>